<dbReference type="WBParaSite" id="Gr19_v10_g11141.t1">
    <property type="protein sequence ID" value="Gr19_v10_g11141.t1"/>
    <property type="gene ID" value="Gr19_v10_g11141"/>
</dbReference>
<name>A0A914GTL1_GLORO</name>
<organism evidence="1 2">
    <name type="scientific">Globodera rostochiensis</name>
    <name type="common">Golden nematode worm</name>
    <name type="synonym">Heterodera rostochiensis</name>
    <dbReference type="NCBI Taxonomy" id="31243"/>
    <lineage>
        <taxon>Eukaryota</taxon>
        <taxon>Metazoa</taxon>
        <taxon>Ecdysozoa</taxon>
        <taxon>Nematoda</taxon>
        <taxon>Chromadorea</taxon>
        <taxon>Rhabditida</taxon>
        <taxon>Tylenchina</taxon>
        <taxon>Tylenchomorpha</taxon>
        <taxon>Tylenchoidea</taxon>
        <taxon>Heteroderidae</taxon>
        <taxon>Heteroderinae</taxon>
        <taxon>Globodera</taxon>
    </lineage>
</organism>
<dbReference type="AlphaFoldDB" id="A0A914GTL1"/>
<keyword evidence="1" id="KW-1185">Reference proteome</keyword>
<proteinExistence type="predicted"/>
<accession>A0A914GTL1</accession>
<sequence>MIPSLGVYAVGDGVGVTTLAAKWPTNSSELAALGPAETGAFETASRVTRGLFPEPVTPPPTGRRSRVCGVLPAFFYSTFGHFLSSWVRHWDFRPFDTGTFDHSTLGLSTIRHWDFRPFDTGTFDHSTLGLSPIRHSTIRHWDFRPFDTGTFAH</sequence>
<evidence type="ECO:0000313" key="1">
    <source>
        <dbReference type="Proteomes" id="UP000887572"/>
    </source>
</evidence>
<reference evidence="2" key="1">
    <citation type="submission" date="2022-11" db="UniProtKB">
        <authorList>
            <consortium name="WormBaseParasite"/>
        </authorList>
    </citation>
    <scope>IDENTIFICATION</scope>
</reference>
<dbReference type="Proteomes" id="UP000887572">
    <property type="component" value="Unplaced"/>
</dbReference>
<evidence type="ECO:0000313" key="2">
    <source>
        <dbReference type="WBParaSite" id="Gr19_v10_g11141.t1"/>
    </source>
</evidence>
<protein>
    <submittedName>
        <fullName evidence="2">Uncharacterized protein</fullName>
    </submittedName>
</protein>